<dbReference type="NCBIfam" id="NF005255">
    <property type="entry name" value="PRK06762.2-2"/>
    <property type="match status" value="1"/>
</dbReference>
<dbReference type="AlphaFoldDB" id="A0A2N9KAZ2"/>
<name>A0A2N9KAZ2_9LACO</name>
<keyword evidence="4" id="KW-1185">Reference proteome</keyword>
<accession>A0A2N9KAZ2</accession>
<dbReference type="Gene3D" id="3.40.50.300">
    <property type="entry name" value="P-loop containing nucleotide triphosphate hydrolases"/>
    <property type="match status" value="1"/>
</dbReference>
<evidence type="ECO:0000313" key="1">
    <source>
        <dbReference type="EMBL" id="SPD91966.1"/>
    </source>
</evidence>
<dbReference type="NCBIfam" id="NF005253">
    <property type="entry name" value="PRK06762.1-4"/>
    <property type="match status" value="1"/>
</dbReference>
<evidence type="ECO:0000313" key="3">
    <source>
        <dbReference type="Proteomes" id="UP000237923"/>
    </source>
</evidence>
<dbReference type="GeneID" id="99673694"/>
<dbReference type="EMBL" id="OKQU01000001">
    <property type="protein sequence ID" value="SPE07245.1"/>
    <property type="molecule type" value="Genomic_DNA"/>
</dbReference>
<protein>
    <recommendedName>
        <fullName evidence="5">UDP-N-acetylglucosamine kinase</fullName>
    </recommendedName>
</protein>
<reference evidence="2 3" key="2">
    <citation type="submission" date="2018-02" db="EMBL/GenBank/DDBJ databases">
        <authorList>
            <person name="Cohen D.B."/>
            <person name="Kent A.D."/>
        </authorList>
    </citation>
    <scope>NUCLEOTIDE SEQUENCE [LARGE SCALE GENOMIC DNA]</scope>
    <source>
        <strain evidence="2 3">CECT 9216</strain>
    </source>
</reference>
<dbReference type="Pfam" id="PF13671">
    <property type="entry name" value="AAA_33"/>
    <property type="match status" value="1"/>
</dbReference>
<dbReference type="SUPFAM" id="SSF52540">
    <property type="entry name" value="P-loop containing nucleoside triphosphate hydrolases"/>
    <property type="match status" value="1"/>
</dbReference>
<sequence>MTTLIIIRGNSGSGKTTLAHQLHRILPDSLLISQDIVRREMLNVKDRVGNLSIPLIEQLLEFGNQQEQFVILEGILKNSVYGPMIRKQIQYFSQVITVYYQLSLNETVRRHCTKQVAGFTPNDLTRWYQKDDSLRIESEIIFDESVSLMMAEKQILTKINKY</sequence>
<dbReference type="Proteomes" id="UP000239237">
    <property type="component" value="Unassembled WGS sequence"/>
</dbReference>
<reference evidence="1 4" key="1">
    <citation type="submission" date="2018-02" db="EMBL/GenBank/DDBJ databases">
        <authorList>
            <person name="Rodrigo-Torres L."/>
            <person name="Arahal R. D."/>
            <person name="Lucena T."/>
        </authorList>
    </citation>
    <scope>NUCLEOTIDE SEQUENCE [LARGE SCALE GENOMIC DNA]</scope>
    <source>
        <strain evidence="1 4">CECT 8486</strain>
    </source>
</reference>
<evidence type="ECO:0008006" key="5">
    <source>
        <dbReference type="Google" id="ProtNLM"/>
    </source>
</evidence>
<dbReference type="RefSeq" id="WP_072613246.1">
    <property type="nucleotide sequence ID" value="NZ_AP017935.1"/>
</dbReference>
<evidence type="ECO:0000313" key="2">
    <source>
        <dbReference type="EMBL" id="SPE07245.1"/>
    </source>
</evidence>
<gene>
    <name evidence="1" type="ORF">LES8486_00962</name>
    <name evidence="2" type="ORF">LES9216_01109</name>
</gene>
<evidence type="ECO:0000313" key="4">
    <source>
        <dbReference type="Proteomes" id="UP000239237"/>
    </source>
</evidence>
<dbReference type="InterPro" id="IPR027417">
    <property type="entry name" value="P-loop_NTPase"/>
</dbReference>
<dbReference type="Proteomes" id="UP000237923">
    <property type="component" value="Unassembled WGS sequence"/>
</dbReference>
<dbReference type="EMBL" id="OKQR01000001">
    <property type="protein sequence ID" value="SPD91966.1"/>
    <property type="molecule type" value="Genomic_DNA"/>
</dbReference>
<organism evidence="2 3">
    <name type="scientific">Leuconostoc suionicum</name>
    <dbReference type="NCBI Taxonomy" id="1511761"/>
    <lineage>
        <taxon>Bacteria</taxon>
        <taxon>Bacillati</taxon>
        <taxon>Bacillota</taxon>
        <taxon>Bacilli</taxon>
        <taxon>Lactobacillales</taxon>
        <taxon>Lactobacillaceae</taxon>
        <taxon>Leuconostoc</taxon>
    </lineage>
</organism>
<dbReference type="KEGG" id="lsu:A6B45_02755"/>
<proteinExistence type="predicted"/>